<sequence length="77" mass="9186">MSVKAKKGVSINKLRRYKLIMDIYNEHKNKHIPLTKILSEYIYPKYPISRSTLYNILFTPVEKELKEAEANRQQTLF</sequence>
<dbReference type="OrthoDB" id="1151453at2"/>
<evidence type="ECO:0000313" key="2">
    <source>
        <dbReference type="Proteomes" id="UP000287527"/>
    </source>
</evidence>
<organism evidence="1 2">
    <name type="scientific">Flavobacterium cerinum</name>
    <dbReference type="NCBI Taxonomy" id="2502784"/>
    <lineage>
        <taxon>Bacteria</taxon>
        <taxon>Pseudomonadati</taxon>
        <taxon>Bacteroidota</taxon>
        <taxon>Flavobacteriia</taxon>
        <taxon>Flavobacteriales</taxon>
        <taxon>Flavobacteriaceae</taxon>
        <taxon>Flavobacterium</taxon>
    </lineage>
</organism>
<dbReference type="EMBL" id="SBII01000004">
    <property type="protein sequence ID" value="RWX00932.1"/>
    <property type="molecule type" value="Genomic_DNA"/>
</dbReference>
<name>A0A3S3RK50_9FLAO</name>
<protein>
    <submittedName>
        <fullName evidence="1">Uncharacterized protein</fullName>
    </submittedName>
</protein>
<dbReference type="AlphaFoldDB" id="A0A3S3RK50"/>
<comment type="caution">
    <text evidence="1">The sequence shown here is derived from an EMBL/GenBank/DDBJ whole genome shotgun (WGS) entry which is preliminary data.</text>
</comment>
<keyword evidence="2" id="KW-1185">Reference proteome</keyword>
<dbReference type="RefSeq" id="WP_128389414.1">
    <property type="nucleotide sequence ID" value="NZ_SBII01000004.1"/>
</dbReference>
<reference evidence="1 2" key="1">
    <citation type="submission" date="2019-01" db="EMBL/GenBank/DDBJ databases">
        <title>Flavobacterium sp. nov.,isolated from freshwater.</title>
        <authorList>
            <person name="Zhang R."/>
            <person name="Du Z.-J."/>
        </authorList>
    </citation>
    <scope>NUCLEOTIDE SEQUENCE [LARGE SCALE GENOMIC DNA]</scope>
    <source>
        <strain evidence="1 2">1E403</strain>
    </source>
</reference>
<gene>
    <name evidence="1" type="ORF">EPI11_07880</name>
</gene>
<evidence type="ECO:0000313" key="1">
    <source>
        <dbReference type="EMBL" id="RWX00932.1"/>
    </source>
</evidence>
<proteinExistence type="predicted"/>
<dbReference type="Proteomes" id="UP000287527">
    <property type="component" value="Unassembled WGS sequence"/>
</dbReference>
<accession>A0A3S3RK50</accession>